<dbReference type="GeneID" id="25560802"/>
<dbReference type="EMBL" id="GL349436">
    <property type="protein sequence ID" value="KNC52202.1"/>
    <property type="molecule type" value="Genomic_DNA"/>
</dbReference>
<protein>
    <submittedName>
        <fullName evidence="2">Uncharacterized protein</fullName>
    </submittedName>
</protein>
<keyword evidence="3" id="KW-1185">Reference proteome</keyword>
<evidence type="ECO:0000256" key="1">
    <source>
        <dbReference type="SAM" id="MobiDB-lite"/>
    </source>
</evidence>
<organism evidence="2 3">
    <name type="scientific">Thecamonas trahens ATCC 50062</name>
    <dbReference type="NCBI Taxonomy" id="461836"/>
    <lineage>
        <taxon>Eukaryota</taxon>
        <taxon>Apusozoa</taxon>
        <taxon>Apusomonadida</taxon>
        <taxon>Apusomonadidae</taxon>
        <taxon>Thecamonas</taxon>
    </lineage>
</organism>
<dbReference type="AlphaFoldDB" id="A0A0L0DIS4"/>
<feature type="region of interest" description="Disordered" evidence="1">
    <location>
        <begin position="156"/>
        <end position="181"/>
    </location>
</feature>
<evidence type="ECO:0000313" key="2">
    <source>
        <dbReference type="EMBL" id="KNC52202.1"/>
    </source>
</evidence>
<gene>
    <name evidence="2" type="ORF">AMSG_01029</name>
</gene>
<accession>A0A0L0DIS4</accession>
<reference evidence="2 3" key="1">
    <citation type="submission" date="2010-05" db="EMBL/GenBank/DDBJ databases">
        <title>The Genome Sequence of Thecamonas trahens ATCC 50062.</title>
        <authorList>
            <consortium name="The Broad Institute Genome Sequencing Platform"/>
            <person name="Russ C."/>
            <person name="Cuomo C."/>
            <person name="Shea T."/>
            <person name="Young S.K."/>
            <person name="Zeng Q."/>
            <person name="Koehrsen M."/>
            <person name="Haas B."/>
            <person name="Borodovsky M."/>
            <person name="Guigo R."/>
            <person name="Alvarado L."/>
            <person name="Berlin A."/>
            <person name="Bochicchio J."/>
            <person name="Borenstein D."/>
            <person name="Chapman S."/>
            <person name="Chen Z."/>
            <person name="Freedman E."/>
            <person name="Gellesch M."/>
            <person name="Goldberg J."/>
            <person name="Griggs A."/>
            <person name="Gujja S."/>
            <person name="Heilman E."/>
            <person name="Heiman D."/>
            <person name="Hepburn T."/>
            <person name="Howarth C."/>
            <person name="Jen D."/>
            <person name="Larson L."/>
            <person name="Mehta T."/>
            <person name="Park D."/>
            <person name="Pearson M."/>
            <person name="Roberts A."/>
            <person name="Saif S."/>
            <person name="Shenoy N."/>
            <person name="Sisk P."/>
            <person name="Stolte C."/>
            <person name="Sykes S."/>
            <person name="Thomson T."/>
            <person name="Walk T."/>
            <person name="White J."/>
            <person name="Yandava C."/>
            <person name="Burger G."/>
            <person name="Gray M.W."/>
            <person name="Holland P.W.H."/>
            <person name="King N."/>
            <person name="Lang F.B.F."/>
            <person name="Roger A.J."/>
            <person name="Ruiz-Trillo I."/>
            <person name="Lander E."/>
            <person name="Nusbaum C."/>
        </authorList>
    </citation>
    <scope>NUCLEOTIDE SEQUENCE [LARGE SCALE GENOMIC DNA]</scope>
    <source>
        <strain evidence="2 3">ATCC 50062</strain>
    </source>
</reference>
<dbReference type="Proteomes" id="UP000054408">
    <property type="component" value="Unassembled WGS sequence"/>
</dbReference>
<sequence length="181" mass="19634">MSDSARHARSAPLAVLDAVREQVAATASNPTEARLYALMQRMCELNCELEKSRFDSQRVRQTNAIIMKRMMTALTANRELADQNSRLRGALTHLVKRVINGRQMVGPPAVVASDLAQQPAAVSPAAATAADGAVPAPARLADPRRAQRLQASVAAARRDLIHRPPRVHRASRSPSLEPKPI</sequence>
<evidence type="ECO:0000313" key="3">
    <source>
        <dbReference type="Proteomes" id="UP000054408"/>
    </source>
</evidence>
<dbReference type="RefSeq" id="XP_013762205.1">
    <property type="nucleotide sequence ID" value="XM_013906751.1"/>
</dbReference>
<proteinExistence type="predicted"/>
<name>A0A0L0DIS4_THETB</name>